<name>A0A182V3B6_ANOME</name>
<evidence type="ECO:0000313" key="2">
    <source>
        <dbReference type="EnsemblMetazoa" id="AMEM008164-PA"/>
    </source>
</evidence>
<keyword evidence="1" id="KW-0732">Signal</keyword>
<dbReference type="Proteomes" id="UP000075903">
    <property type="component" value="Unassembled WGS sequence"/>
</dbReference>
<proteinExistence type="predicted"/>
<evidence type="ECO:0008006" key="4">
    <source>
        <dbReference type="Google" id="ProtNLM"/>
    </source>
</evidence>
<feature type="signal peptide" evidence="1">
    <location>
        <begin position="1"/>
        <end position="24"/>
    </location>
</feature>
<organism evidence="2 3">
    <name type="scientific">Anopheles merus</name>
    <name type="common">Mosquito</name>
    <dbReference type="NCBI Taxonomy" id="30066"/>
    <lineage>
        <taxon>Eukaryota</taxon>
        <taxon>Metazoa</taxon>
        <taxon>Ecdysozoa</taxon>
        <taxon>Arthropoda</taxon>
        <taxon>Hexapoda</taxon>
        <taxon>Insecta</taxon>
        <taxon>Pterygota</taxon>
        <taxon>Neoptera</taxon>
        <taxon>Endopterygota</taxon>
        <taxon>Diptera</taxon>
        <taxon>Nematocera</taxon>
        <taxon>Culicoidea</taxon>
        <taxon>Culicidae</taxon>
        <taxon>Anophelinae</taxon>
        <taxon>Anopheles</taxon>
    </lineage>
</organism>
<evidence type="ECO:0000313" key="3">
    <source>
        <dbReference type="Proteomes" id="UP000075903"/>
    </source>
</evidence>
<feature type="chain" id="PRO_5008139177" description="Secreted protein" evidence="1">
    <location>
        <begin position="25"/>
        <end position="199"/>
    </location>
</feature>
<keyword evidence="3" id="KW-1185">Reference proteome</keyword>
<dbReference type="AlphaFoldDB" id="A0A182V3B6"/>
<sequence>MHCNRTQHIRRIVCSFALAAAANASSTATVASCSQRLRLLSLMLAHPPEDERSSTGTLGLTTHRCGFLRSRIAIHRHTSTIDLKDFFLTVLRAAFHLASSSTALPPVHERFVFLLVVVSQLRHQGGHAGRIVSAAAARTNPFEPIGLRFNRTHRARFTLGGGYGRYRRCSWRWLLLLPPAVMLLEPSNLFHTHHWPEGQ</sequence>
<evidence type="ECO:0000256" key="1">
    <source>
        <dbReference type="SAM" id="SignalP"/>
    </source>
</evidence>
<reference evidence="2" key="1">
    <citation type="submission" date="2020-05" db="UniProtKB">
        <authorList>
            <consortium name="EnsemblMetazoa"/>
        </authorList>
    </citation>
    <scope>IDENTIFICATION</scope>
    <source>
        <strain evidence="2">MAF</strain>
    </source>
</reference>
<dbReference type="PROSITE" id="PS51257">
    <property type="entry name" value="PROKAR_LIPOPROTEIN"/>
    <property type="match status" value="1"/>
</dbReference>
<protein>
    <recommendedName>
        <fullName evidence="4">Secreted protein</fullName>
    </recommendedName>
</protein>
<dbReference type="VEuPathDB" id="VectorBase:AMEM008164"/>
<accession>A0A182V3B6</accession>
<dbReference type="EnsemblMetazoa" id="AMEM008164-RA">
    <property type="protein sequence ID" value="AMEM008164-PA"/>
    <property type="gene ID" value="AMEM008164"/>
</dbReference>